<protein>
    <submittedName>
        <fullName evidence="3">Uncharacterized protein</fullName>
    </submittedName>
</protein>
<proteinExistence type="predicted"/>
<sequence length="725" mass="84559">MKHQLKRDKQQQYSEFTQQQTLPQFKAKGYNKFLEENEFRQQQLKHIEKGNEEVQVEGGIAMKTLLKQDVMIDKDMIRQTYDLAVKLLKQWSEDTINQWKKVFILTLQKIKNEALNMQALQLVIQLLEKNQPIATRKAATFLMGKICFVLESDQFVELLDDEEEEVQCWALESLKHVMDKLSPPILENLILPQIQKLLLTERQKIIEKLTDVLGEYLDKLYERQYNVQIQRDFAVFLNKSLMDLVKKENDKEHKDNVFMSFCYNLPAFSLQISEELFLHYLIPIVIKIQDYQESLYNLIVSLPQVIRNMQNDESRFELLKILHQKLDKAITDKESIVINLIVKEISVLYEDYQSTELRQQFPESFRMFSSIKKQLVSIQSLVEKDWRNYENYLNFVRKIIQYIEPQNFNKNFLQNILKNLKKQNLQNKNLIADLLIQILTKTSNNKSRQEIHQFMNYDLSQAKEMAENAYQEIISQEYRQLLQSQLRKKAELNLAAQEIALYQKEKEEIEQEKKRDIDKIMRQAKDAYFSKVNQSFTFAKQQGLSMSNQSARQGTGSLITQANDFISSGPIALGIQQNNPIKATFLSQKEENKRDMSIENVSNYSNPGNQSALNTLLPPIYRNNWENSSTNSGCYNNGGDGSTKSGTSRNVSKNGNATIYGLENYSQTSASSSNAKNLMLPIHPNTIKNRNNRKIDMISTQKSTNFKNIAISPLLNPKKYEVKKF</sequence>
<keyword evidence="4" id="KW-1185">Reference proteome</keyword>
<dbReference type="PANTHER" id="PTHR21467">
    <property type="entry name" value="PROTEIN PHOSPHATASE 4 REGULATORY SUBUNIT 4 PPP4R4"/>
    <property type="match status" value="1"/>
</dbReference>
<dbReference type="PANTHER" id="PTHR21467:SF0">
    <property type="entry name" value="SERINE_THREONINE-PROTEIN PHOSPHATASE 4 REGULATORY SUBUNIT 4"/>
    <property type="match status" value="1"/>
</dbReference>
<accession>A0A078AN10</accession>
<evidence type="ECO:0000313" key="4">
    <source>
        <dbReference type="Proteomes" id="UP000039865"/>
    </source>
</evidence>
<evidence type="ECO:0000313" key="3">
    <source>
        <dbReference type="EMBL" id="CDW83544.1"/>
    </source>
</evidence>
<dbReference type="SUPFAM" id="SSF48371">
    <property type="entry name" value="ARM repeat"/>
    <property type="match status" value="1"/>
</dbReference>
<dbReference type="Proteomes" id="UP000039865">
    <property type="component" value="Unassembled WGS sequence"/>
</dbReference>
<evidence type="ECO:0000256" key="1">
    <source>
        <dbReference type="SAM" id="Coils"/>
    </source>
</evidence>
<feature type="region of interest" description="Disordered" evidence="2">
    <location>
        <begin position="628"/>
        <end position="651"/>
    </location>
</feature>
<dbReference type="InterPro" id="IPR016024">
    <property type="entry name" value="ARM-type_fold"/>
</dbReference>
<dbReference type="InterPro" id="IPR011989">
    <property type="entry name" value="ARM-like"/>
</dbReference>
<feature type="coiled-coil region" evidence="1">
    <location>
        <begin position="492"/>
        <end position="519"/>
    </location>
</feature>
<reference evidence="3 4" key="1">
    <citation type="submission" date="2014-06" db="EMBL/GenBank/DDBJ databases">
        <authorList>
            <person name="Swart Estienne"/>
        </authorList>
    </citation>
    <scope>NUCLEOTIDE SEQUENCE [LARGE SCALE GENOMIC DNA]</scope>
    <source>
        <strain evidence="3 4">130c</strain>
    </source>
</reference>
<dbReference type="InParanoid" id="A0A078AN10"/>
<keyword evidence="1" id="KW-0175">Coiled coil</keyword>
<evidence type="ECO:0000256" key="2">
    <source>
        <dbReference type="SAM" id="MobiDB-lite"/>
    </source>
</evidence>
<dbReference type="AlphaFoldDB" id="A0A078AN10"/>
<feature type="compositionally biased region" description="Polar residues" evidence="2">
    <location>
        <begin position="642"/>
        <end position="651"/>
    </location>
</feature>
<dbReference type="InterPro" id="IPR039918">
    <property type="entry name" value="PPP4R4"/>
</dbReference>
<dbReference type="Gene3D" id="1.25.10.10">
    <property type="entry name" value="Leucine-rich Repeat Variant"/>
    <property type="match status" value="1"/>
</dbReference>
<name>A0A078AN10_STYLE</name>
<gene>
    <name evidence="3" type="primary">Contig3447.g3691</name>
    <name evidence="3" type="ORF">STYLEM_12592</name>
</gene>
<organism evidence="3 4">
    <name type="scientific">Stylonychia lemnae</name>
    <name type="common">Ciliate</name>
    <dbReference type="NCBI Taxonomy" id="5949"/>
    <lineage>
        <taxon>Eukaryota</taxon>
        <taxon>Sar</taxon>
        <taxon>Alveolata</taxon>
        <taxon>Ciliophora</taxon>
        <taxon>Intramacronucleata</taxon>
        <taxon>Spirotrichea</taxon>
        <taxon>Stichotrichia</taxon>
        <taxon>Sporadotrichida</taxon>
        <taxon>Oxytrichidae</taxon>
        <taxon>Stylonychinae</taxon>
        <taxon>Stylonychia</taxon>
    </lineage>
</organism>
<dbReference type="EMBL" id="CCKQ01011945">
    <property type="protein sequence ID" value="CDW83544.1"/>
    <property type="molecule type" value="Genomic_DNA"/>
</dbReference>